<sequence>MNVPKFVATVLQRNAEIHLEFVSGKFIRPSLITIPGANDTLGGTGCGIGGVVIQWQSVPRLQTQHGTKGETYPRPPDSVKAKQGSLKCTPGILRRDTSPPPVHSSPRDKTLPISEQLLLMERV</sequence>
<name>A0A974H0K1_XENLA</name>
<dbReference type="Proteomes" id="UP000694892">
    <property type="component" value="Chromosome 9_10S"/>
</dbReference>
<protein>
    <submittedName>
        <fullName evidence="2">Uncharacterized protein</fullName>
    </submittedName>
</protein>
<dbReference type="AlphaFoldDB" id="A0A974H0K1"/>
<reference evidence="3" key="1">
    <citation type="journal article" date="2016" name="Nature">
        <title>Genome evolution in the allotetraploid frog Xenopus laevis.</title>
        <authorList>
            <person name="Session A.M."/>
            <person name="Uno Y."/>
            <person name="Kwon T."/>
            <person name="Chapman J.A."/>
            <person name="Toyoda A."/>
            <person name="Takahashi S."/>
            <person name="Fukui A."/>
            <person name="Hikosaka A."/>
            <person name="Suzuki A."/>
            <person name="Kondo M."/>
            <person name="van Heeringen S.J."/>
            <person name="Quigley I."/>
            <person name="Heinz S."/>
            <person name="Ogino H."/>
            <person name="Ochi H."/>
            <person name="Hellsten U."/>
            <person name="Lyons J.B."/>
            <person name="Simakov O."/>
            <person name="Putnam N."/>
            <person name="Stites J."/>
            <person name="Kuroki Y."/>
            <person name="Tanaka T."/>
            <person name="Michiue T."/>
            <person name="Watanabe M."/>
            <person name="Bogdanovic O."/>
            <person name="Lister R."/>
            <person name="Georgiou G."/>
            <person name="Paranjpe S.S."/>
            <person name="van Kruijsbergen I."/>
            <person name="Shu S."/>
            <person name="Carlson J."/>
            <person name="Kinoshita T."/>
            <person name="Ohta Y."/>
            <person name="Mawaribuchi S."/>
            <person name="Jenkins J."/>
            <person name="Grimwood J."/>
            <person name="Schmutz J."/>
            <person name="Mitros T."/>
            <person name="Mozaffari S.V."/>
            <person name="Suzuki Y."/>
            <person name="Haramoto Y."/>
            <person name="Yamamoto T.S."/>
            <person name="Takagi C."/>
            <person name="Heald R."/>
            <person name="Miller K."/>
            <person name="Haudenschild C."/>
            <person name="Kitzman J."/>
            <person name="Nakayama T."/>
            <person name="Izutsu Y."/>
            <person name="Robert J."/>
            <person name="Fortriede J."/>
            <person name="Burns K."/>
            <person name="Lotay V."/>
            <person name="Karimi K."/>
            <person name="Yasuoka Y."/>
            <person name="Dichmann D.S."/>
            <person name="Flajnik M.F."/>
            <person name="Houston D.W."/>
            <person name="Shendure J."/>
            <person name="DuPasquier L."/>
            <person name="Vize P.D."/>
            <person name="Zorn A.M."/>
            <person name="Ito M."/>
            <person name="Marcotte E.M."/>
            <person name="Wallingford J.B."/>
            <person name="Ito Y."/>
            <person name="Asashima M."/>
            <person name="Ueno N."/>
            <person name="Matsuda Y."/>
            <person name="Veenstra G.J."/>
            <person name="Fujiyama A."/>
            <person name="Harland R.M."/>
            <person name="Taira M."/>
            <person name="Rokhsar D.S."/>
        </authorList>
    </citation>
    <scope>NUCLEOTIDE SEQUENCE [LARGE SCALE GENOMIC DNA]</scope>
    <source>
        <strain evidence="3">J</strain>
    </source>
</reference>
<organism evidence="2 3">
    <name type="scientific">Xenopus laevis</name>
    <name type="common">African clawed frog</name>
    <dbReference type="NCBI Taxonomy" id="8355"/>
    <lineage>
        <taxon>Eukaryota</taxon>
        <taxon>Metazoa</taxon>
        <taxon>Chordata</taxon>
        <taxon>Craniata</taxon>
        <taxon>Vertebrata</taxon>
        <taxon>Euteleostomi</taxon>
        <taxon>Amphibia</taxon>
        <taxon>Batrachia</taxon>
        <taxon>Anura</taxon>
        <taxon>Pipoidea</taxon>
        <taxon>Pipidae</taxon>
        <taxon>Xenopodinae</taxon>
        <taxon>Xenopus</taxon>
        <taxon>Xenopus</taxon>
    </lineage>
</organism>
<proteinExistence type="predicted"/>
<gene>
    <name evidence="2" type="ORF">XELAEV_18046035mg</name>
</gene>
<evidence type="ECO:0000313" key="3">
    <source>
        <dbReference type="Proteomes" id="UP000694892"/>
    </source>
</evidence>
<feature type="region of interest" description="Disordered" evidence="1">
    <location>
        <begin position="62"/>
        <end position="111"/>
    </location>
</feature>
<evidence type="ECO:0000256" key="1">
    <source>
        <dbReference type="SAM" id="MobiDB-lite"/>
    </source>
</evidence>
<dbReference type="EMBL" id="CM004483">
    <property type="protein sequence ID" value="OCT60016.1"/>
    <property type="molecule type" value="Genomic_DNA"/>
</dbReference>
<accession>A0A974H0K1</accession>
<evidence type="ECO:0000313" key="2">
    <source>
        <dbReference type="EMBL" id="OCT60016.1"/>
    </source>
</evidence>